<organism evidence="2 3">
    <name type="scientific">Sandaracinus amylolyticus</name>
    <dbReference type="NCBI Taxonomy" id="927083"/>
    <lineage>
        <taxon>Bacteria</taxon>
        <taxon>Pseudomonadati</taxon>
        <taxon>Myxococcota</taxon>
        <taxon>Polyangia</taxon>
        <taxon>Polyangiales</taxon>
        <taxon>Sandaracinaceae</taxon>
        <taxon>Sandaracinus</taxon>
    </lineage>
</organism>
<gene>
    <name evidence="2" type="ORF">DB32_002104</name>
</gene>
<dbReference type="KEGG" id="samy:DB32_002104"/>
<accession>A0A0F6W1E2</accession>
<dbReference type="OrthoDB" id="5479759at2"/>
<name>A0A0F6W1E2_9BACT</name>
<reference evidence="2 3" key="1">
    <citation type="submission" date="2015-03" db="EMBL/GenBank/DDBJ databases">
        <title>Genome assembly of Sandaracinus amylolyticus DSM 53668.</title>
        <authorList>
            <person name="Sharma G."/>
            <person name="Subramanian S."/>
        </authorList>
    </citation>
    <scope>NUCLEOTIDE SEQUENCE [LARGE SCALE GENOMIC DNA]</scope>
    <source>
        <strain evidence="2 3">DSM 53668</strain>
    </source>
</reference>
<evidence type="ECO:0000313" key="2">
    <source>
        <dbReference type="EMBL" id="AKF04955.1"/>
    </source>
</evidence>
<dbReference type="Proteomes" id="UP000034883">
    <property type="component" value="Chromosome"/>
</dbReference>
<evidence type="ECO:0000256" key="1">
    <source>
        <dbReference type="SAM" id="MobiDB-lite"/>
    </source>
</evidence>
<dbReference type="EMBL" id="CP011125">
    <property type="protein sequence ID" value="AKF04955.1"/>
    <property type="molecule type" value="Genomic_DNA"/>
</dbReference>
<dbReference type="STRING" id="927083.DB32_002104"/>
<feature type="region of interest" description="Disordered" evidence="1">
    <location>
        <begin position="72"/>
        <end position="99"/>
    </location>
</feature>
<keyword evidence="3" id="KW-1185">Reference proteome</keyword>
<protein>
    <submittedName>
        <fullName evidence="2">Uncharacterized protein</fullName>
    </submittedName>
</protein>
<sequence>MTLEGRPESVDLLVVLDDSSLGRIDEVNGAIARLTRSLATGDRDGDERRDVPALPLRVAVVTSHLGAAGHDVPSCTDGRFGASGDDGAPRPGDPSCGGSSPVITFEPGDDADAFVDAVRCAARVGTSGCGWEQPLEAALKALAPTPDAADLVHPRVPPLFREGTGHGFAEYEPFTYPPVLAVVIVTDEDDCSVEDVSLFDPAAYDGEPLETRCRDHRDALYSIARYVEGEHGETGLLGLRWSPDDVFVAALVGAPLDALEPDGGGGYDAVLAHERMQLVADPTQPSRVLPSCSGSGITALPPRRIVEALDALDDARVPTFLRSICAPDLEPSFDALGDALGDRILGARCSRAIIAGCVVEEVLPEGMTCDALPGRTRRTIEDGRQVCQLARVSYGSGAPGWALVDAFCPPEASAIELEIVSPPGADYRVACPDSLAPDGGTCFE</sequence>
<proteinExistence type="predicted"/>
<evidence type="ECO:0000313" key="3">
    <source>
        <dbReference type="Proteomes" id="UP000034883"/>
    </source>
</evidence>
<dbReference type="AlphaFoldDB" id="A0A0F6W1E2"/>